<dbReference type="InterPro" id="IPR009061">
    <property type="entry name" value="DNA-bd_dom_put_sf"/>
</dbReference>
<dbReference type="PROSITE" id="PS51702">
    <property type="entry name" value="HTH_MU"/>
    <property type="match status" value="1"/>
</dbReference>
<dbReference type="RefSeq" id="WP_089451077.1">
    <property type="nucleotide sequence ID" value="NZ_NKFA01000006.1"/>
</dbReference>
<dbReference type="GO" id="GO:0015074">
    <property type="term" value="P:DNA integration"/>
    <property type="evidence" value="ECO:0007669"/>
    <property type="project" value="InterPro"/>
</dbReference>
<evidence type="ECO:0000313" key="4">
    <source>
        <dbReference type="EMBL" id="OXI45916.1"/>
    </source>
</evidence>
<dbReference type="Gene3D" id="3.30.420.10">
    <property type="entry name" value="Ribonuclease H-like superfamily/Ribonuclease H"/>
    <property type="match status" value="1"/>
</dbReference>
<dbReference type="Gene3D" id="1.10.10.60">
    <property type="entry name" value="Homeodomain-like"/>
    <property type="match status" value="1"/>
</dbReference>
<dbReference type="OrthoDB" id="5676324at2"/>
<dbReference type="EMBL" id="NKFA01000006">
    <property type="protein sequence ID" value="OXI45916.1"/>
    <property type="molecule type" value="Genomic_DNA"/>
</dbReference>
<dbReference type="AlphaFoldDB" id="A0A228I3U0"/>
<comment type="caution">
    <text evidence="3">The sequence shown here is derived from an EMBL/GenBank/DDBJ whole genome shotgun (WGS) entry which is preliminary data.</text>
</comment>
<dbReference type="InterPro" id="IPR015378">
    <property type="entry name" value="Transposase-like_Mu_C"/>
</dbReference>
<dbReference type="InterPro" id="IPR036388">
    <property type="entry name" value="WH-like_DNA-bd_sf"/>
</dbReference>
<dbReference type="InterPro" id="IPR012337">
    <property type="entry name" value="RNaseH-like_sf"/>
</dbReference>
<dbReference type="InterPro" id="IPR003314">
    <property type="entry name" value="Mu-type_HTH"/>
</dbReference>
<accession>A0A228I3U0</accession>
<gene>
    <name evidence="4" type="ORF">CFB84_13855</name>
    <name evidence="3" type="ORF">CFB84_32565</name>
</gene>
<protein>
    <submittedName>
        <fullName evidence="3">Transposase</fullName>
    </submittedName>
</protein>
<dbReference type="InterPro" id="IPR001584">
    <property type="entry name" value="Integrase_cat-core"/>
</dbReference>
<dbReference type="SUPFAM" id="SSF53098">
    <property type="entry name" value="Ribonuclease H-like"/>
    <property type="match status" value="1"/>
</dbReference>
<dbReference type="Pfam" id="PF02316">
    <property type="entry name" value="HTH_Tnp_Mu_1"/>
    <property type="match status" value="1"/>
</dbReference>
<name>A0A228I3U0_9BURK</name>
<feature type="domain" description="Integrase catalytic" evidence="1">
    <location>
        <begin position="273"/>
        <end position="396"/>
    </location>
</feature>
<feature type="domain" description="HTH Mu-type" evidence="2">
    <location>
        <begin position="10"/>
        <end position="75"/>
    </location>
</feature>
<organism evidence="3 5">
    <name type="scientific">Burkholderia aenigmatica</name>
    <dbReference type="NCBI Taxonomy" id="2015348"/>
    <lineage>
        <taxon>Bacteria</taxon>
        <taxon>Pseudomonadati</taxon>
        <taxon>Pseudomonadota</taxon>
        <taxon>Betaproteobacteria</taxon>
        <taxon>Burkholderiales</taxon>
        <taxon>Burkholderiaceae</taxon>
        <taxon>Burkholderia</taxon>
        <taxon>Burkholderia cepacia complex</taxon>
    </lineage>
</organism>
<proteinExistence type="predicted"/>
<dbReference type="InterPro" id="IPR009004">
    <property type="entry name" value="Transposase_Mu_C"/>
</dbReference>
<reference evidence="3" key="2">
    <citation type="submission" date="2017-06" db="EMBL/GenBank/DDBJ databases">
        <authorList>
            <person name="Kim H.J."/>
            <person name="Triplett B.A."/>
        </authorList>
    </citation>
    <scope>NUCLEOTIDE SEQUENCE [LARGE SCALE GENOMIC DNA]</scope>
    <source>
        <strain evidence="3">AU17325</strain>
    </source>
</reference>
<dbReference type="Gene3D" id="1.10.10.10">
    <property type="entry name" value="Winged helix-like DNA-binding domain superfamily/Winged helix DNA-binding domain"/>
    <property type="match status" value="1"/>
</dbReference>
<dbReference type="Pfam" id="PF09299">
    <property type="entry name" value="Mu-transpos_C"/>
    <property type="match status" value="1"/>
</dbReference>
<dbReference type="Gene3D" id="2.30.30.130">
    <property type="entry name" value="Transposase, Mu, C-terminal"/>
    <property type="match status" value="1"/>
</dbReference>
<reference evidence="5" key="1">
    <citation type="submission" date="2017-06" db="EMBL/GenBank/DDBJ databases">
        <authorList>
            <person name="LiPuma J."/>
            <person name="Spilker T."/>
        </authorList>
    </citation>
    <scope>NUCLEOTIDE SEQUENCE [LARGE SCALE GENOMIC DNA]</scope>
    <source>
        <strain evidence="5">AU17325</strain>
    </source>
</reference>
<dbReference type="EMBL" id="NKFA01000020">
    <property type="protein sequence ID" value="OXI36739.1"/>
    <property type="molecule type" value="Genomic_DNA"/>
</dbReference>
<reference evidence="3 5" key="3">
    <citation type="submission" date="2017-08" db="EMBL/GenBank/DDBJ databases">
        <title>WGS of novel Burkholderia cepaca complex species.</title>
        <authorList>
            <person name="Lipuma J."/>
            <person name="Spilker T."/>
        </authorList>
    </citation>
    <scope>NUCLEOTIDE SEQUENCE [LARGE SCALE GENOMIC DNA]</scope>
    <source>
        <strain evidence="3 5">AU17325</strain>
    </source>
</reference>
<dbReference type="SUPFAM" id="SSF50610">
    <property type="entry name" value="mu transposase, C-terminal domain"/>
    <property type="match status" value="1"/>
</dbReference>
<dbReference type="SUPFAM" id="SSF46955">
    <property type="entry name" value="Putative DNA-binding domain"/>
    <property type="match status" value="1"/>
</dbReference>
<dbReference type="Proteomes" id="UP000214600">
    <property type="component" value="Unassembled WGS sequence"/>
</dbReference>
<dbReference type="InterPro" id="IPR036397">
    <property type="entry name" value="RNaseH_sf"/>
</dbReference>
<evidence type="ECO:0000313" key="5">
    <source>
        <dbReference type="Proteomes" id="UP000214600"/>
    </source>
</evidence>
<evidence type="ECO:0000259" key="1">
    <source>
        <dbReference type="PROSITE" id="PS50994"/>
    </source>
</evidence>
<dbReference type="PROSITE" id="PS50994">
    <property type="entry name" value="INTEGRASE"/>
    <property type="match status" value="1"/>
</dbReference>
<sequence length="725" mass="81282">MERQSPILKSHYSAPELATLGLPGMPGTEQGVRYSATRDKWGARRRSKGKGLEYAFDSLPVEAQAELRKRAAEKLVSYGALPVASPMVRVASQLELVNTDAQRLRADARHGILTWLDRIMAQCHVSREAAMTTLLTQAKAGTLDDHLVMMLRAARDERGRKGDGFPSVRTLKRYLGQAKTGTLAPKLPHTDFTVPAWAKAFLAHYQQPQKPSVELAYREFETAYRMRDRDWEFPTIHQVRRFLGKVGKVAVEAGRMGARELKTIRPFIRRTFDQLLPNDVWSADGHTFDAEVQHPLHGRPFRPEITTIVDIATRRAVGFSIGLAESAIAVLDALRHASTRNGVLAIFYVDRGSGYANAMLQAEGTGITGQLGFEVSHSLPYNSQARGVIERLHQTLWVTGAKTLASYMGAPMDREAKLAHFKVTRGAIKHGGAMPLMGWDTFMQFCNDQINAYNARPHRSLPMTNDPANGRRRHMSPDEAFAAFQAKGWQPVTLAADEADRVFRPRIERTVQRGEVRLLNNHYFSGLLEEFHGETVHVAYDIHDAKFVWVYEGATGRFICKAEAGANTAHYMPLSYVEQAREKRADARAQRLQVKLDEVEAERIGQPALTLDTPEVITIPGFGDITRDALNRRFVDAEPVIEISTTPIRVSEPAPVAITAEIFELPESAEQRFARWRAVHQHIETGGVPDQDELRWYGTYPLTKEFAAQKRRAEQAEELQLASQL</sequence>
<dbReference type="GO" id="GO:0003677">
    <property type="term" value="F:DNA binding"/>
    <property type="evidence" value="ECO:0007669"/>
    <property type="project" value="InterPro"/>
</dbReference>
<evidence type="ECO:0000259" key="2">
    <source>
        <dbReference type="PROSITE" id="PS51702"/>
    </source>
</evidence>
<evidence type="ECO:0000313" key="3">
    <source>
        <dbReference type="EMBL" id="OXI36739.1"/>
    </source>
</evidence>